<gene>
    <name evidence="2" type="ORF">FD09_GL002948</name>
</gene>
<feature type="transmembrane region" description="Helical" evidence="1">
    <location>
        <begin position="6"/>
        <end position="27"/>
    </location>
</feature>
<sequence length="81" mass="8522">MTIIGVFLLGAIMAILGGLEVGVIHHVKPAGRKLLIWCGAIGGVLLILGASWQVILSMVAAILIVGLLMVLLHFSSKYSRS</sequence>
<comment type="caution">
    <text evidence="2">The sequence shown here is derived from an EMBL/GenBank/DDBJ whole genome shotgun (WGS) entry which is preliminary data.</text>
</comment>
<keyword evidence="1" id="KW-0812">Transmembrane</keyword>
<keyword evidence="1" id="KW-1133">Transmembrane helix</keyword>
<organism evidence="2 3">
    <name type="scientific">Schleiferilactobacillus perolens DSM 12744</name>
    <dbReference type="NCBI Taxonomy" id="1423792"/>
    <lineage>
        <taxon>Bacteria</taxon>
        <taxon>Bacillati</taxon>
        <taxon>Bacillota</taxon>
        <taxon>Bacilli</taxon>
        <taxon>Lactobacillales</taxon>
        <taxon>Lactobacillaceae</taxon>
        <taxon>Schleiferilactobacillus</taxon>
    </lineage>
</organism>
<evidence type="ECO:0000313" key="3">
    <source>
        <dbReference type="Proteomes" id="UP000051330"/>
    </source>
</evidence>
<feature type="transmembrane region" description="Helical" evidence="1">
    <location>
        <begin position="58"/>
        <end position="75"/>
    </location>
</feature>
<accession>A0A0R1MW14</accession>
<feature type="transmembrane region" description="Helical" evidence="1">
    <location>
        <begin position="34"/>
        <end position="52"/>
    </location>
</feature>
<proteinExistence type="predicted"/>
<dbReference type="AlphaFoldDB" id="A0A0R1MW14"/>
<dbReference type="RefSeq" id="WP_057820723.1">
    <property type="nucleotide sequence ID" value="NZ_AZEC01000008.1"/>
</dbReference>
<protein>
    <submittedName>
        <fullName evidence="2">Uncharacterized protein</fullName>
    </submittedName>
</protein>
<dbReference type="Proteomes" id="UP000051330">
    <property type="component" value="Unassembled WGS sequence"/>
</dbReference>
<dbReference type="PATRIC" id="fig|1423792.3.peg.3031"/>
<keyword evidence="3" id="KW-1185">Reference proteome</keyword>
<name>A0A0R1MW14_9LACO</name>
<evidence type="ECO:0000256" key="1">
    <source>
        <dbReference type="SAM" id="Phobius"/>
    </source>
</evidence>
<dbReference type="STRING" id="1423792.FD09_GL002948"/>
<reference evidence="2 3" key="1">
    <citation type="journal article" date="2015" name="Genome Announc.">
        <title>Expanding the biotechnology potential of lactobacilli through comparative genomics of 213 strains and associated genera.</title>
        <authorList>
            <person name="Sun Z."/>
            <person name="Harris H.M."/>
            <person name="McCann A."/>
            <person name="Guo C."/>
            <person name="Argimon S."/>
            <person name="Zhang W."/>
            <person name="Yang X."/>
            <person name="Jeffery I.B."/>
            <person name="Cooney J.C."/>
            <person name="Kagawa T.F."/>
            <person name="Liu W."/>
            <person name="Song Y."/>
            <person name="Salvetti E."/>
            <person name="Wrobel A."/>
            <person name="Rasinkangas P."/>
            <person name="Parkhill J."/>
            <person name="Rea M.C."/>
            <person name="O'Sullivan O."/>
            <person name="Ritari J."/>
            <person name="Douillard F.P."/>
            <person name="Paul Ross R."/>
            <person name="Yang R."/>
            <person name="Briner A.E."/>
            <person name="Felis G.E."/>
            <person name="de Vos W.M."/>
            <person name="Barrangou R."/>
            <person name="Klaenhammer T.R."/>
            <person name="Caufield P.W."/>
            <person name="Cui Y."/>
            <person name="Zhang H."/>
            <person name="O'Toole P.W."/>
        </authorList>
    </citation>
    <scope>NUCLEOTIDE SEQUENCE [LARGE SCALE GENOMIC DNA]</scope>
    <source>
        <strain evidence="2 3">DSM 12744</strain>
    </source>
</reference>
<dbReference type="EMBL" id="AZEC01000008">
    <property type="protein sequence ID" value="KRL12368.1"/>
    <property type="molecule type" value="Genomic_DNA"/>
</dbReference>
<evidence type="ECO:0000313" key="2">
    <source>
        <dbReference type="EMBL" id="KRL12368.1"/>
    </source>
</evidence>
<keyword evidence="1" id="KW-0472">Membrane</keyword>